<dbReference type="InterPro" id="IPR053134">
    <property type="entry name" value="RNA-dir_DNA_polymerase"/>
</dbReference>
<evidence type="ECO:0008006" key="3">
    <source>
        <dbReference type="Google" id="ProtNLM"/>
    </source>
</evidence>
<name>A0ABR2U263_9ROSI</name>
<dbReference type="EMBL" id="JBBPBN010000003">
    <property type="protein sequence ID" value="KAK9043538.1"/>
    <property type="molecule type" value="Genomic_DNA"/>
</dbReference>
<dbReference type="SUPFAM" id="SSF56672">
    <property type="entry name" value="DNA/RNA polymerases"/>
    <property type="match status" value="1"/>
</dbReference>
<keyword evidence="2" id="KW-1185">Reference proteome</keyword>
<dbReference type="InterPro" id="IPR043502">
    <property type="entry name" value="DNA/RNA_pol_sf"/>
</dbReference>
<comment type="caution">
    <text evidence="1">The sequence shown here is derived from an EMBL/GenBank/DDBJ whole genome shotgun (WGS) entry which is preliminary data.</text>
</comment>
<protein>
    <recommendedName>
        <fullName evidence="3">Reverse transcriptase domain-containing protein</fullName>
    </recommendedName>
</protein>
<organism evidence="1 2">
    <name type="scientific">Hibiscus sabdariffa</name>
    <name type="common">roselle</name>
    <dbReference type="NCBI Taxonomy" id="183260"/>
    <lineage>
        <taxon>Eukaryota</taxon>
        <taxon>Viridiplantae</taxon>
        <taxon>Streptophyta</taxon>
        <taxon>Embryophyta</taxon>
        <taxon>Tracheophyta</taxon>
        <taxon>Spermatophyta</taxon>
        <taxon>Magnoliopsida</taxon>
        <taxon>eudicotyledons</taxon>
        <taxon>Gunneridae</taxon>
        <taxon>Pentapetalae</taxon>
        <taxon>rosids</taxon>
        <taxon>malvids</taxon>
        <taxon>Malvales</taxon>
        <taxon>Malvaceae</taxon>
        <taxon>Malvoideae</taxon>
        <taxon>Hibiscus</taxon>
    </lineage>
</organism>
<dbReference type="Proteomes" id="UP001396334">
    <property type="component" value="Unassembled WGS sequence"/>
</dbReference>
<dbReference type="Gene3D" id="3.10.10.10">
    <property type="entry name" value="HIV Type 1 Reverse Transcriptase, subunit A, domain 1"/>
    <property type="match status" value="1"/>
</dbReference>
<proteinExistence type="predicted"/>
<dbReference type="PANTHER" id="PTHR24559:SF444">
    <property type="entry name" value="REVERSE TRANSCRIPTASE DOMAIN-CONTAINING PROTEIN"/>
    <property type="match status" value="1"/>
</dbReference>
<evidence type="ECO:0000313" key="2">
    <source>
        <dbReference type="Proteomes" id="UP001396334"/>
    </source>
</evidence>
<reference evidence="1 2" key="1">
    <citation type="journal article" date="2024" name="G3 (Bethesda)">
        <title>Genome assembly of Hibiscus sabdariffa L. provides insights into metabolisms of medicinal natural products.</title>
        <authorList>
            <person name="Kim T."/>
        </authorList>
    </citation>
    <scope>NUCLEOTIDE SEQUENCE [LARGE SCALE GENOMIC DNA]</scope>
    <source>
        <strain evidence="1">TK-2024</strain>
        <tissue evidence="1">Old leaves</tissue>
    </source>
</reference>
<evidence type="ECO:0000313" key="1">
    <source>
        <dbReference type="EMBL" id="KAK9043538.1"/>
    </source>
</evidence>
<sequence>MTINVYNTIRYMDNGEECHSLQDSIATTTADDTELCYSSYIQIEDFMHLQEEEQEEVDDLPFQEQQVKHFMPRSGMKFESLNFTKFVPPKPSLEIATSLELKPLPSHLKYVYLGANDTLPVIISTQLNASQELSVVNSLKQYKKAIVWTMADLKGISPTISMHKILLDECHNNSVEPQRRPNPTMKKVVMKDIIKWLDVGIIYPISYSSWVSHVQCVPKKGGMTVVTNEANELLPTRTVTGWRISLEDQEKTTFTCPYGTYAFRRMSFGLCNAPATFQRKLGQGTQEMRGAVDLKTPDSDVIFQVNGQRLKIYNGAPIMRDKVDV</sequence>
<gene>
    <name evidence="1" type="ORF">V6N11_071874</name>
</gene>
<dbReference type="PANTHER" id="PTHR24559">
    <property type="entry name" value="TRANSPOSON TY3-I GAG-POL POLYPROTEIN"/>
    <property type="match status" value="1"/>
</dbReference>
<accession>A0ABR2U263</accession>